<dbReference type="InterPro" id="IPR058923">
    <property type="entry name" value="RCC1-like_dom"/>
</dbReference>
<dbReference type="RefSeq" id="XP_062659317.1">
    <property type="nucleotide sequence ID" value="XM_062798503.1"/>
</dbReference>
<dbReference type="GO" id="GO:0005737">
    <property type="term" value="C:cytoplasm"/>
    <property type="evidence" value="ECO:0007669"/>
    <property type="project" value="TreeGrafter"/>
</dbReference>
<name>A0AAE0LSF0_9PEZI</name>
<feature type="repeat" description="RCC1" evidence="3">
    <location>
        <begin position="141"/>
        <end position="198"/>
    </location>
</feature>
<evidence type="ECO:0000313" key="6">
    <source>
        <dbReference type="Proteomes" id="UP001278766"/>
    </source>
</evidence>
<accession>A0AAE0LSF0</accession>
<organism evidence="5 6">
    <name type="scientific">Chaetomium fimeti</name>
    <dbReference type="NCBI Taxonomy" id="1854472"/>
    <lineage>
        <taxon>Eukaryota</taxon>
        <taxon>Fungi</taxon>
        <taxon>Dikarya</taxon>
        <taxon>Ascomycota</taxon>
        <taxon>Pezizomycotina</taxon>
        <taxon>Sordariomycetes</taxon>
        <taxon>Sordariomycetidae</taxon>
        <taxon>Sordariales</taxon>
        <taxon>Chaetomiaceae</taxon>
        <taxon>Chaetomium</taxon>
    </lineage>
</organism>
<protein>
    <submittedName>
        <fullName evidence="5">Regulator of chromosome condensation 1/beta-lactamase-inhibitor protein II</fullName>
    </submittedName>
</protein>
<evidence type="ECO:0000256" key="3">
    <source>
        <dbReference type="PROSITE-ProRule" id="PRU00235"/>
    </source>
</evidence>
<dbReference type="PROSITE" id="PS00626">
    <property type="entry name" value="RCC1_2"/>
    <property type="match status" value="1"/>
</dbReference>
<dbReference type="GeneID" id="87835451"/>
<keyword evidence="6" id="KW-1185">Reference proteome</keyword>
<dbReference type="Pfam" id="PF25390">
    <property type="entry name" value="WD40_RLD"/>
    <property type="match status" value="1"/>
</dbReference>
<feature type="repeat" description="RCC1" evidence="3">
    <location>
        <begin position="2"/>
        <end position="61"/>
    </location>
</feature>
<proteinExistence type="predicted"/>
<dbReference type="GO" id="GO:0005085">
    <property type="term" value="F:guanyl-nucleotide exchange factor activity"/>
    <property type="evidence" value="ECO:0007669"/>
    <property type="project" value="TreeGrafter"/>
</dbReference>
<dbReference type="InterPro" id="IPR000408">
    <property type="entry name" value="Reg_chr_condens"/>
</dbReference>
<dbReference type="PANTHER" id="PTHR45982">
    <property type="entry name" value="REGULATOR OF CHROMOSOME CONDENSATION"/>
    <property type="match status" value="1"/>
</dbReference>
<dbReference type="InterPro" id="IPR009091">
    <property type="entry name" value="RCC1/BLIP-II"/>
</dbReference>
<dbReference type="Proteomes" id="UP001278766">
    <property type="component" value="Unassembled WGS sequence"/>
</dbReference>
<dbReference type="SUPFAM" id="SSF50985">
    <property type="entry name" value="RCC1/BLIP-II"/>
    <property type="match status" value="1"/>
</dbReference>
<dbReference type="PRINTS" id="PR00633">
    <property type="entry name" value="RCCNDNSATION"/>
</dbReference>
<dbReference type="PROSITE" id="PS50012">
    <property type="entry name" value="RCC1_3"/>
    <property type="match status" value="4"/>
</dbReference>
<reference evidence="5" key="2">
    <citation type="submission" date="2023-06" db="EMBL/GenBank/DDBJ databases">
        <authorList>
            <consortium name="Lawrence Berkeley National Laboratory"/>
            <person name="Haridas S."/>
            <person name="Hensen N."/>
            <person name="Bonometti L."/>
            <person name="Westerberg I."/>
            <person name="Brannstrom I.O."/>
            <person name="Guillou S."/>
            <person name="Cros-Aarteil S."/>
            <person name="Calhoun S."/>
            <person name="Kuo A."/>
            <person name="Mondo S."/>
            <person name="Pangilinan J."/>
            <person name="Riley R."/>
            <person name="Labutti K."/>
            <person name="Andreopoulos B."/>
            <person name="Lipzen A."/>
            <person name="Chen C."/>
            <person name="Yanf M."/>
            <person name="Daum C."/>
            <person name="Ng V."/>
            <person name="Clum A."/>
            <person name="Steindorff A."/>
            <person name="Ohm R."/>
            <person name="Martin F."/>
            <person name="Silar P."/>
            <person name="Natvig D."/>
            <person name="Lalanne C."/>
            <person name="Gautier V."/>
            <person name="Ament-Velasquez S.L."/>
            <person name="Kruys A."/>
            <person name="Hutchinson M.I."/>
            <person name="Powell A.J."/>
            <person name="Barry K."/>
            <person name="Miller A.N."/>
            <person name="Grigoriev I.V."/>
            <person name="Debuchy R."/>
            <person name="Gladieux P."/>
            <person name="Thoren M.H."/>
            <person name="Johannesson H."/>
        </authorList>
    </citation>
    <scope>NUCLEOTIDE SEQUENCE</scope>
    <source>
        <strain evidence="5">CBS 168.71</strain>
    </source>
</reference>
<reference evidence="5" key="1">
    <citation type="journal article" date="2023" name="Mol. Phylogenet. Evol.">
        <title>Genome-scale phylogeny and comparative genomics of the fungal order Sordariales.</title>
        <authorList>
            <person name="Hensen N."/>
            <person name="Bonometti L."/>
            <person name="Westerberg I."/>
            <person name="Brannstrom I.O."/>
            <person name="Guillou S."/>
            <person name="Cros-Aarteil S."/>
            <person name="Calhoun S."/>
            <person name="Haridas S."/>
            <person name="Kuo A."/>
            <person name="Mondo S."/>
            <person name="Pangilinan J."/>
            <person name="Riley R."/>
            <person name="LaButti K."/>
            <person name="Andreopoulos B."/>
            <person name="Lipzen A."/>
            <person name="Chen C."/>
            <person name="Yan M."/>
            <person name="Daum C."/>
            <person name="Ng V."/>
            <person name="Clum A."/>
            <person name="Steindorff A."/>
            <person name="Ohm R.A."/>
            <person name="Martin F."/>
            <person name="Silar P."/>
            <person name="Natvig D.O."/>
            <person name="Lalanne C."/>
            <person name="Gautier V."/>
            <person name="Ament-Velasquez S.L."/>
            <person name="Kruys A."/>
            <person name="Hutchinson M.I."/>
            <person name="Powell A.J."/>
            <person name="Barry K."/>
            <person name="Miller A.N."/>
            <person name="Grigoriev I.V."/>
            <person name="Debuchy R."/>
            <person name="Gladieux P."/>
            <person name="Hiltunen Thoren M."/>
            <person name="Johannesson H."/>
        </authorList>
    </citation>
    <scope>NUCLEOTIDE SEQUENCE</scope>
    <source>
        <strain evidence="5">CBS 168.71</strain>
    </source>
</reference>
<evidence type="ECO:0000256" key="1">
    <source>
        <dbReference type="ARBA" id="ARBA00022658"/>
    </source>
</evidence>
<comment type="caution">
    <text evidence="5">The sequence shown here is derived from an EMBL/GenBank/DDBJ whole genome shotgun (WGS) entry which is preliminary data.</text>
</comment>
<dbReference type="EMBL" id="JAUEPN010000004">
    <property type="protein sequence ID" value="KAK3295803.1"/>
    <property type="molecule type" value="Genomic_DNA"/>
</dbReference>
<gene>
    <name evidence="5" type="ORF">B0H64DRAFT_155255</name>
</gene>
<evidence type="ECO:0000259" key="4">
    <source>
        <dbReference type="Pfam" id="PF25390"/>
    </source>
</evidence>
<evidence type="ECO:0000313" key="5">
    <source>
        <dbReference type="EMBL" id="KAK3295803.1"/>
    </source>
</evidence>
<feature type="repeat" description="RCC1" evidence="3">
    <location>
        <begin position="300"/>
        <end position="337"/>
    </location>
</feature>
<feature type="repeat" description="RCC1" evidence="3">
    <location>
        <begin position="199"/>
        <end position="249"/>
    </location>
</feature>
<keyword evidence="2" id="KW-0677">Repeat</keyword>
<dbReference type="Gene3D" id="2.130.10.30">
    <property type="entry name" value="Regulator of chromosome condensation 1/beta-lactamase-inhibitor protein II"/>
    <property type="match status" value="2"/>
</dbReference>
<dbReference type="AlphaFoldDB" id="A0AAE0LSF0"/>
<dbReference type="InterPro" id="IPR051553">
    <property type="entry name" value="Ran_GTPase-activating"/>
</dbReference>
<feature type="domain" description="RCC1-like" evidence="4">
    <location>
        <begin position="6"/>
        <end position="386"/>
    </location>
</feature>
<sequence>MLIIQAFGSNGSGQLGIGHKEDVSTPQPVLLPSSITTTTTPQPKLKRIAAGGNHTLLLFESGALLWSGDHTSGACGPVTTTNTDDSTPELTPQFRPVDLTSLPPGSKPVHVAATWTATILVTTAPSPNPQSNNNTTTNNTHKVYTFGTATKGELGLGLDPSSPASTPIPTAIPNFPPPGTHITDLSSCMGHAVAVLGNGEAWGWGNGRKGQLGEPATGAVHSPRRIEGVGFPVARAVCGREFTCLFGRPDDAGEVAVLGSDKWGVRSQVPPSCRSLSGGVAGWREVGAGWGSVFVLKEDGGLLSWGRDDHGQLAREDLGRVRDIAVGSEHALALTEAGDLMVWGWGEHGNCGPIRNQDGEKGERNKIVSASEGMEITMIGAGCATSWIISEKPT</sequence>
<dbReference type="PANTHER" id="PTHR45982:SF1">
    <property type="entry name" value="REGULATOR OF CHROMOSOME CONDENSATION"/>
    <property type="match status" value="1"/>
</dbReference>
<keyword evidence="1" id="KW-0344">Guanine-nucleotide releasing factor</keyword>
<evidence type="ECO:0000256" key="2">
    <source>
        <dbReference type="ARBA" id="ARBA00022737"/>
    </source>
</evidence>